<feature type="non-terminal residue" evidence="1">
    <location>
        <position position="1"/>
    </location>
</feature>
<dbReference type="STRING" id="3821.A0A151QX32"/>
<proteinExistence type="predicted"/>
<dbReference type="PANTHER" id="PTHR46890:SF48">
    <property type="entry name" value="RNA-DIRECTED DNA POLYMERASE"/>
    <property type="match status" value="1"/>
</dbReference>
<dbReference type="EMBL" id="KQ484484">
    <property type="protein sequence ID" value="KYP34917.1"/>
    <property type="molecule type" value="Genomic_DNA"/>
</dbReference>
<dbReference type="Gramene" id="C.cajan_45631.t">
    <property type="protein sequence ID" value="C.cajan_45631.t.cds1"/>
    <property type="gene ID" value="C.cajan_45631"/>
</dbReference>
<name>A0A151QX32_CAJCA</name>
<evidence type="ECO:0000313" key="1">
    <source>
        <dbReference type="EMBL" id="KYP34917.1"/>
    </source>
</evidence>
<accession>A0A151QX32</accession>
<dbReference type="PANTHER" id="PTHR46890">
    <property type="entry name" value="NON-LTR RETROLELEMENT REVERSE TRANSCRIPTASE-LIKE PROTEIN-RELATED"/>
    <property type="match status" value="1"/>
</dbReference>
<gene>
    <name evidence="1" type="ORF">KK1_044069</name>
</gene>
<sequence>ILKSITQSNNVSLIALPSIKEVKNVVFSLFPNSPLSLNGFLRSFFQHFWGIICLDVYNSLIQFFKYGWILPHYNSSHVFLIPKEPSFYEMGIFRPITLSNFKYKIISKVLSNRLSFVIDTVISPHQRIFIPC</sequence>
<organism evidence="1 2">
    <name type="scientific">Cajanus cajan</name>
    <name type="common">Pigeon pea</name>
    <name type="synonym">Cajanus indicus</name>
    <dbReference type="NCBI Taxonomy" id="3821"/>
    <lineage>
        <taxon>Eukaryota</taxon>
        <taxon>Viridiplantae</taxon>
        <taxon>Streptophyta</taxon>
        <taxon>Embryophyta</taxon>
        <taxon>Tracheophyta</taxon>
        <taxon>Spermatophyta</taxon>
        <taxon>Magnoliopsida</taxon>
        <taxon>eudicotyledons</taxon>
        <taxon>Gunneridae</taxon>
        <taxon>Pentapetalae</taxon>
        <taxon>rosids</taxon>
        <taxon>fabids</taxon>
        <taxon>Fabales</taxon>
        <taxon>Fabaceae</taxon>
        <taxon>Papilionoideae</taxon>
        <taxon>50 kb inversion clade</taxon>
        <taxon>NPAAA clade</taxon>
        <taxon>indigoferoid/millettioid clade</taxon>
        <taxon>Phaseoleae</taxon>
        <taxon>Cajanus</taxon>
    </lineage>
</organism>
<keyword evidence="2" id="KW-1185">Reference proteome</keyword>
<protein>
    <submittedName>
        <fullName evidence="1">Transposon TX1 uncharacterized</fullName>
    </submittedName>
</protein>
<dbReference type="Proteomes" id="UP000075243">
    <property type="component" value="Unassembled WGS sequence"/>
</dbReference>
<dbReference type="InterPro" id="IPR052343">
    <property type="entry name" value="Retrotransposon-Effector_Assoc"/>
</dbReference>
<evidence type="ECO:0000313" key="2">
    <source>
        <dbReference type="Proteomes" id="UP000075243"/>
    </source>
</evidence>
<reference evidence="1" key="1">
    <citation type="journal article" date="2012" name="Nat. Biotechnol.">
        <title>Draft genome sequence of pigeonpea (Cajanus cajan), an orphan legume crop of resource-poor farmers.</title>
        <authorList>
            <person name="Varshney R.K."/>
            <person name="Chen W."/>
            <person name="Li Y."/>
            <person name="Bharti A.K."/>
            <person name="Saxena R.K."/>
            <person name="Schlueter J.A."/>
            <person name="Donoghue M.T."/>
            <person name="Azam S."/>
            <person name="Fan G."/>
            <person name="Whaley A.M."/>
            <person name="Farmer A.D."/>
            <person name="Sheridan J."/>
            <person name="Iwata A."/>
            <person name="Tuteja R."/>
            <person name="Penmetsa R.V."/>
            <person name="Wu W."/>
            <person name="Upadhyaya H.D."/>
            <person name="Yang S.P."/>
            <person name="Shah T."/>
            <person name="Saxena K.B."/>
            <person name="Michael T."/>
            <person name="McCombie W.R."/>
            <person name="Yang B."/>
            <person name="Zhang G."/>
            <person name="Yang H."/>
            <person name="Wang J."/>
            <person name="Spillane C."/>
            <person name="Cook D.R."/>
            <person name="May G.D."/>
            <person name="Xu X."/>
            <person name="Jackson S.A."/>
        </authorList>
    </citation>
    <scope>NUCLEOTIDE SEQUENCE [LARGE SCALE GENOMIC DNA]</scope>
</reference>
<dbReference type="AlphaFoldDB" id="A0A151QX32"/>